<evidence type="ECO:0008006" key="4">
    <source>
        <dbReference type="Google" id="ProtNLM"/>
    </source>
</evidence>
<name>A0ABT1ZIC4_9MICO</name>
<dbReference type="Proteomes" id="UP001205337">
    <property type="component" value="Unassembled WGS sequence"/>
</dbReference>
<evidence type="ECO:0000256" key="1">
    <source>
        <dbReference type="SAM" id="Phobius"/>
    </source>
</evidence>
<dbReference type="Pfam" id="PF26606">
    <property type="entry name" value="SCO4848"/>
    <property type="match status" value="1"/>
</dbReference>
<dbReference type="EMBL" id="JANTHX010000008">
    <property type="protein sequence ID" value="MCS0500450.1"/>
    <property type="molecule type" value="Genomic_DNA"/>
</dbReference>
<keyword evidence="3" id="KW-1185">Reference proteome</keyword>
<reference evidence="2 3" key="1">
    <citation type="submission" date="2022-08" db="EMBL/GenBank/DDBJ databases">
        <authorList>
            <person name="Li F."/>
        </authorList>
    </citation>
    <scope>NUCLEOTIDE SEQUENCE [LARGE SCALE GENOMIC DNA]</scope>
    <source>
        <strain evidence="2 3">10F1B-8-1</strain>
    </source>
</reference>
<feature type="transmembrane region" description="Helical" evidence="1">
    <location>
        <begin position="49"/>
        <end position="70"/>
    </location>
</feature>
<dbReference type="NCBIfam" id="NF046117">
    <property type="entry name" value="SCO4848_fam"/>
    <property type="match status" value="1"/>
</dbReference>
<proteinExistence type="predicted"/>
<dbReference type="RefSeq" id="WP_258799616.1">
    <property type="nucleotide sequence ID" value="NZ_JANTHX010000008.1"/>
</dbReference>
<organism evidence="2 3">
    <name type="scientific">Protaetiibacter mangrovi</name>
    <dbReference type="NCBI Taxonomy" id="2970926"/>
    <lineage>
        <taxon>Bacteria</taxon>
        <taxon>Bacillati</taxon>
        <taxon>Actinomycetota</taxon>
        <taxon>Actinomycetes</taxon>
        <taxon>Micrococcales</taxon>
        <taxon>Microbacteriaceae</taxon>
        <taxon>Protaetiibacter</taxon>
    </lineage>
</organism>
<gene>
    <name evidence="2" type="ORF">NUH29_12915</name>
</gene>
<keyword evidence="1" id="KW-0472">Membrane</keyword>
<evidence type="ECO:0000313" key="3">
    <source>
        <dbReference type="Proteomes" id="UP001205337"/>
    </source>
</evidence>
<sequence length="72" mass="7702">MIVALGILLLVSAVFNVLTWPTFLKRVARDPRAHDEAGRPTRFLRVHQALVAVAMLLAAASAVLGVWALVAG</sequence>
<dbReference type="InterPro" id="IPR058061">
    <property type="entry name" value="SCO4848-like"/>
</dbReference>
<accession>A0ABT1ZIC4</accession>
<protein>
    <recommendedName>
        <fullName evidence="4">Integral membrane protein</fullName>
    </recommendedName>
</protein>
<evidence type="ECO:0000313" key="2">
    <source>
        <dbReference type="EMBL" id="MCS0500450.1"/>
    </source>
</evidence>
<keyword evidence="1" id="KW-0812">Transmembrane</keyword>
<comment type="caution">
    <text evidence="2">The sequence shown here is derived from an EMBL/GenBank/DDBJ whole genome shotgun (WGS) entry which is preliminary data.</text>
</comment>
<keyword evidence="1" id="KW-1133">Transmembrane helix</keyword>